<accession>A0ABV4MBC3</accession>
<protein>
    <submittedName>
        <fullName evidence="1">Uncharacterized protein</fullName>
    </submittedName>
</protein>
<name>A0ABV4MBC3_9VIBR</name>
<gene>
    <name evidence="1" type="ORF">ACED38_18380</name>
</gene>
<dbReference type="RefSeq" id="WP_371731100.1">
    <property type="nucleotide sequence ID" value="NZ_JBGOOT010000026.1"/>
</dbReference>
<comment type="caution">
    <text evidence="1">The sequence shown here is derived from an EMBL/GenBank/DDBJ whole genome shotgun (WGS) entry which is preliminary data.</text>
</comment>
<reference evidence="1 2" key="1">
    <citation type="submission" date="2024-06" db="EMBL/GenBank/DDBJ databases">
        <authorList>
            <person name="Steensen K."/>
            <person name="Seneca J."/>
            <person name="Bartlau N."/>
            <person name="Yu A.X."/>
            <person name="Polz M.F."/>
        </authorList>
    </citation>
    <scope>NUCLEOTIDE SEQUENCE [LARGE SCALE GENOMIC DNA]</scope>
    <source>
        <strain evidence="1 2">FF146</strain>
    </source>
</reference>
<sequence length="85" mass="9670">MLDMTLQVFTFRKFSVTGDAFAVLHLLMYLPGGSIKLDELRKSFASELANDIKKIAMYCHQRAYIDFNGELIQLGSVANNQIRQI</sequence>
<dbReference type="EMBL" id="JBGOOT010000026">
    <property type="protein sequence ID" value="MEZ8196838.1"/>
    <property type="molecule type" value="Genomic_DNA"/>
</dbReference>
<evidence type="ECO:0000313" key="1">
    <source>
        <dbReference type="EMBL" id="MEZ8196838.1"/>
    </source>
</evidence>
<evidence type="ECO:0000313" key="2">
    <source>
        <dbReference type="Proteomes" id="UP001569153"/>
    </source>
</evidence>
<keyword evidence="2" id="KW-1185">Reference proteome</keyword>
<dbReference type="Proteomes" id="UP001569153">
    <property type="component" value="Unassembled WGS sequence"/>
</dbReference>
<organism evidence="1 2">
    <name type="scientific">Vibrio cortegadensis</name>
    <dbReference type="NCBI Taxonomy" id="1328770"/>
    <lineage>
        <taxon>Bacteria</taxon>
        <taxon>Pseudomonadati</taxon>
        <taxon>Pseudomonadota</taxon>
        <taxon>Gammaproteobacteria</taxon>
        <taxon>Vibrionales</taxon>
        <taxon>Vibrionaceae</taxon>
        <taxon>Vibrio</taxon>
    </lineage>
</organism>
<proteinExistence type="predicted"/>